<comment type="subcellular location">
    <subcellularLocation>
        <location evidence="1">Membrane</location>
        <topology evidence="1">Multi-pass membrane protein</topology>
    </subcellularLocation>
</comment>
<proteinExistence type="predicted"/>
<evidence type="ECO:0000256" key="1">
    <source>
        <dbReference type="ARBA" id="ARBA00004141"/>
    </source>
</evidence>
<evidence type="ECO:0000256" key="3">
    <source>
        <dbReference type="ARBA" id="ARBA00022989"/>
    </source>
</evidence>
<name>A0AAE8MLM2_9HYPO</name>
<dbReference type="Gene3D" id="1.20.1250.20">
    <property type="entry name" value="MFS general substrate transporter like domains"/>
    <property type="match status" value="1"/>
</dbReference>
<protein>
    <recommendedName>
        <fullName evidence="8">Major facilitator superfamily (MFS) profile domain-containing protein</fullName>
    </recommendedName>
</protein>
<dbReference type="PANTHER" id="PTHR48022">
    <property type="entry name" value="PLASTIDIC GLUCOSE TRANSPORTER 4"/>
    <property type="match status" value="1"/>
</dbReference>
<dbReference type="GO" id="GO:0005351">
    <property type="term" value="F:carbohydrate:proton symporter activity"/>
    <property type="evidence" value="ECO:0007669"/>
    <property type="project" value="TreeGrafter"/>
</dbReference>
<evidence type="ECO:0000256" key="2">
    <source>
        <dbReference type="ARBA" id="ARBA00022692"/>
    </source>
</evidence>
<keyword evidence="2 5" id="KW-0812">Transmembrane</keyword>
<evidence type="ECO:0000256" key="5">
    <source>
        <dbReference type="SAM" id="Phobius"/>
    </source>
</evidence>
<evidence type="ECO:0008006" key="8">
    <source>
        <dbReference type="Google" id="ProtNLM"/>
    </source>
</evidence>
<comment type="caution">
    <text evidence="6">The sequence shown here is derived from an EMBL/GenBank/DDBJ whole genome shotgun (WGS) entry which is preliminary data.</text>
</comment>
<evidence type="ECO:0000256" key="4">
    <source>
        <dbReference type="ARBA" id="ARBA00023136"/>
    </source>
</evidence>
<keyword evidence="4 5" id="KW-0472">Membrane</keyword>
<dbReference type="AlphaFoldDB" id="A0AAE8MLM2"/>
<dbReference type="Pfam" id="PF00083">
    <property type="entry name" value="Sugar_tr"/>
    <property type="match status" value="1"/>
</dbReference>
<dbReference type="InterPro" id="IPR036259">
    <property type="entry name" value="MFS_trans_sf"/>
</dbReference>
<feature type="transmembrane region" description="Helical" evidence="5">
    <location>
        <begin position="162"/>
        <end position="182"/>
    </location>
</feature>
<dbReference type="InterPro" id="IPR005828">
    <property type="entry name" value="MFS_sugar_transport-like"/>
</dbReference>
<dbReference type="EMBL" id="ONZP01000551">
    <property type="protein sequence ID" value="SPJ87073.1"/>
    <property type="molecule type" value="Genomic_DNA"/>
</dbReference>
<sequence length="233" mass="25881">MTTYTNMCWVIGQFVGTGVLRRLVDARKALRNLASASVSGAQLDANVAMIGYTNEMERLNQEGTSYIDYFRGTNLRPIVGTFLSWFLLPHIGRRTLYVYSLAILFTILTVVGCMGVPAPQESLGWASGVFFTIFVITYDMTIGSICYCLVAEIPSTRLRIKTVAIARNAYLLVSIGWAYFYLPEPKGRSAAELEKLFEQGISTRNFSSTEVVIFTEESSEKGDSPKVDMVEGK</sequence>
<dbReference type="GO" id="GO:0016020">
    <property type="term" value="C:membrane"/>
    <property type="evidence" value="ECO:0007669"/>
    <property type="project" value="UniProtKB-SubCell"/>
</dbReference>
<dbReference type="SUPFAM" id="SSF103473">
    <property type="entry name" value="MFS general substrate transporter"/>
    <property type="match status" value="1"/>
</dbReference>
<evidence type="ECO:0000313" key="6">
    <source>
        <dbReference type="EMBL" id="SPJ87073.1"/>
    </source>
</evidence>
<keyword evidence="7" id="KW-1185">Reference proteome</keyword>
<dbReference type="InterPro" id="IPR050360">
    <property type="entry name" value="MFS_Sugar_Transporters"/>
</dbReference>
<evidence type="ECO:0000313" key="7">
    <source>
        <dbReference type="Proteomes" id="UP001187734"/>
    </source>
</evidence>
<keyword evidence="3 5" id="KW-1133">Transmembrane helix</keyword>
<dbReference type="PANTHER" id="PTHR48022:SF5">
    <property type="entry name" value="ALPHA-GLUCOSIDES PERMEASE MPH2-RELATED"/>
    <property type="match status" value="1"/>
</dbReference>
<accession>A0AAE8MLM2</accession>
<feature type="transmembrane region" description="Helical" evidence="5">
    <location>
        <begin position="96"/>
        <end position="118"/>
    </location>
</feature>
<gene>
    <name evidence="6" type="ORF">FTOL_12098</name>
</gene>
<dbReference type="Proteomes" id="UP001187734">
    <property type="component" value="Unassembled WGS sequence"/>
</dbReference>
<feature type="transmembrane region" description="Helical" evidence="5">
    <location>
        <begin position="124"/>
        <end position="150"/>
    </location>
</feature>
<reference evidence="6" key="1">
    <citation type="submission" date="2018-03" db="EMBL/GenBank/DDBJ databases">
        <authorList>
            <person name="Guldener U."/>
        </authorList>
    </citation>
    <scope>NUCLEOTIDE SEQUENCE</scope>
</reference>
<organism evidence="6 7">
    <name type="scientific">Fusarium torulosum</name>
    <dbReference type="NCBI Taxonomy" id="33205"/>
    <lineage>
        <taxon>Eukaryota</taxon>
        <taxon>Fungi</taxon>
        <taxon>Dikarya</taxon>
        <taxon>Ascomycota</taxon>
        <taxon>Pezizomycotina</taxon>
        <taxon>Sordariomycetes</taxon>
        <taxon>Hypocreomycetidae</taxon>
        <taxon>Hypocreales</taxon>
        <taxon>Nectriaceae</taxon>
        <taxon>Fusarium</taxon>
    </lineage>
</organism>